<accession>A0ACC2LHL0</accession>
<evidence type="ECO:0000313" key="2">
    <source>
        <dbReference type="Proteomes" id="UP001234297"/>
    </source>
</evidence>
<reference evidence="1 2" key="1">
    <citation type="journal article" date="2022" name="Hortic Res">
        <title>A haplotype resolved chromosomal level avocado genome allows analysis of novel avocado genes.</title>
        <authorList>
            <person name="Nath O."/>
            <person name="Fletcher S.J."/>
            <person name="Hayward A."/>
            <person name="Shaw L.M."/>
            <person name="Masouleh A.K."/>
            <person name="Furtado A."/>
            <person name="Henry R.J."/>
            <person name="Mitter N."/>
        </authorList>
    </citation>
    <scope>NUCLEOTIDE SEQUENCE [LARGE SCALE GENOMIC DNA]</scope>
    <source>
        <strain evidence="2">cv. Hass</strain>
    </source>
</reference>
<gene>
    <name evidence="1" type="ORF">MRB53_026086</name>
</gene>
<sequence length="110" mass="12934">MTYHISLSNSLHRSLQSEWVESDTTFVDAPNKAEKFAQREWVESDTTFVDAPNKAEKFAQRSFTLPFTFYCYLYNKLKASYVLNVILSKSDFVLASQLRNYNFIHYDKII</sequence>
<evidence type="ECO:0000313" key="1">
    <source>
        <dbReference type="EMBL" id="KAJ8632750.1"/>
    </source>
</evidence>
<name>A0ACC2LHL0_PERAE</name>
<keyword evidence="2" id="KW-1185">Reference proteome</keyword>
<comment type="caution">
    <text evidence="1">The sequence shown here is derived from an EMBL/GenBank/DDBJ whole genome shotgun (WGS) entry which is preliminary data.</text>
</comment>
<dbReference type="EMBL" id="CM056816">
    <property type="protein sequence ID" value="KAJ8632750.1"/>
    <property type="molecule type" value="Genomic_DNA"/>
</dbReference>
<protein>
    <submittedName>
        <fullName evidence="1">Uncharacterized protein</fullName>
    </submittedName>
</protein>
<proteinExistence type="predicted"/>
<dbReference type="Proteomes" id="UP001234297">
    <property type="component" value="Chromosome 8"/>
</dbReference>
<organism evidence="1 2">
    <name type="scientific">Persea americana</name>
    <name type="common">Avocado</name>
    <dbReference type="NCBI Taxonomy" id="3435"/>
    <lineage>
        <taxon>Eukaryota</taxon>
        <taxon>Viridiplantae</taxon>
        <taxon>Streptophyta</taxon>
        <taxon>Embryophyta</taxon>
        <taxon>Tracheophyta</taxon>
        <taxon>Spermatophyta</taxon>
        <taxon>Magnoliopsida</taxon>
        <taxon>Magnoliidae</taxon>
        <taxon>Laurales</taxon>
        <taxon>Lauraceae</taxon>
        <taxon>Persea</taxon>
    </lineage>
</organism>